<evidence type="ECO:0000256" key="2">
    <source>
        <dbReference type="SAM" id="MobiDB-lite"/>
    </source>
</evidence>
<reference evidence="3" key="1">
    <citation type="submission" date="2020-06" db="EMBL/GenBank/DDBJ databases">
        <authorList>
            <person name="Li T."/>
            <person name="Hu X."/>
            <person name="Zhang T."/>
            <person name="Song X."/>
            <person name="Zhang H."/>
            <person name="Dai N."/>
            <person name="Sheng W."/>
            <person name="Hou X."/>
            <person name="Wei L."/>
        </authorList>
    </citation>
    <scope>NUCLEOTIDE SEQUENCE</scope>
    <source>
        <strain evidence="3">KEN8</strain>
        <tissue evidence="3">Leaf</tissue>
    </source>
</reference>
<evidence type="ECO:0000313" key="3">
    <source>
        <dbReference type="EMBL" id="KAL0287781.1"/>
    </source>
</evidence>
<name>A0AAW2J033_9LAMI</name>
<reference evidence="3" key="2">
    <citation type="journal article" date="2024" name="Plant">
        <title>Genomic evolution and insights into agronomic trait innovations of Sesamum species.</title>
        <authorList>
            <person name="Miao H."/>
            <person name="Wang L."/>
            <person name="Qu L."/>
            <person name="Liu H."/>
            <person name="Sun Y."/>
            <person name="Le M."/>
            <person name="Wang Q."/>
            <person name="Wei S."/>
            <person name="Zheng Y."/>
            <person name="Lin W."/>
            <person name="Duan Y."/>
            <person name="Cao H."/>
            <person name="Xiong S."/>
            <person name="Wang X."/>
            <person name="Wei L."/>
            <person name="Li C."/>
            <person name="Ma Q."/>
            <person name="Ju M."/>
            <person name="Zhao R."/>
            <person name="Li G."/>
            <person name="Mu C."/>
            <person name="Tian Q."/>
            <person name="Mei H."/>
            <person name="Zhang T."/>
            <person name="Gao T."/>
            <person name="Zhang H."/>
        </authorList>
    </citation>
    <scope>NUCLEOTIDE SEQUENCE</scope>
    <source>
        <strain evidence="3">KEN8</strain>
    </source>
</reference>
<sequence length="464" mass="51647">MSFRELSISLWDLHTLAGLPMNGLLYDEVVPCAKELDGVDETGRRATKYYEPPPRKEKKAVRPKSTHNPSGTFGAHGKWSSAEEALFSKLGMEGSLKQETFLAAYLACWLCTSVLPTNGVGLIRPSSFKVASIMAAGISVGLVPVLASIYKENVVRLLSSSPVKALPKDKERGKRVVQDSHHECVASVPPKCSSKDVEVLETSKKKSVSRPLEKNESSNLDRHWKRPKRDFGISKSMNVDGDVSSHAPSMLNFAKELEDEVLDAEGDETSQDSQESTLGSNLLAITPIGMGLKKRSPHHAAVCQLLKEKDDVRFVLESMKTFQHFDISKMEELLNAFFAKATAYDEARSSSLEKLSKVLLKRQLKEANTRLQEVSKIQSTMDELERIEKKLVDLKKQKVTLCATLKGQKQFLHSAQVKVHEIELEIATFKNTIPLDDEAVKNLESSRANLEVLREELENLCPFA</sequence>
<protein>
    <recommendedName>
        <fullName evidence="4">Aminotransferase-like plant mobile domain-containing protein</fullName>
    </recommendedName>
</protein>
<dbReference type="AlphaFoldDB" id="A0AAW2J033"/>
<comment type="caution">
    <text evidence="3">The sequence shown here is derived from an EMBL/GenBank/DDBJ whole genome shotgun (WGS) entry which is preliminary data.</text>
</comment>
<organism evidence="3">
    <name type="scientific">Sesamum calycinum</name>
    <dbReference type="NCBI Taxonomy" id="2727403"/>
    <lineage>
        <taxon>Eukaryota</taxon>
        <taxon>Viridiplantae</taxon>
        <taxon>Streptophyta</taxon>
        <taxon>Embryophyta</taxon>
        <taxon>Tracheophyta</taxon>
        <taxon>Spermatophyta</taxon>
        <taxon>Magnoliopsida</taxon>
        <taxon>eudicotyledons</taxon>
        <taxon>Gunneridae</taxon>
        <taxon>Pentapetalae</taxon>
        <taxon>asterids</taxon>
        <taxon>lamiids</taxon>
        <taxon>Lamiales</taxon>
        <taxon>Pedaliaceae</taxon>
        <taxon>Sesamum</taxon>
    </lineage>
</organism>
<accession>A0AAW2J033</accession>
<proteinExistence type="predicted"/>
<keyword evidence="1" id="KW-0175">Coiled coil</keyword>
<evidence type="ECO:0000256" key="1">
    <source>
        <dbReference type="SAM" id="Coils"/>
    </source>
</evidence>
<feature type="compositionally biased region" description="Basic residues" evidence="2">
    <location>
        <begin position="56"/>
        <end position="65"/>
    </location>
</feature>
<evidence type="ECO:0008006" key="4">
    <source>
        <dbReference type="Google" id="ProtNLM"/>
    </source>
</evidence>
<gene>
    <name evidence="3" type="ORF">Scaly_2550100</name>
</gene>
<feature type="coiled-coil region" evidence="1">
    <location>
        <begin position="357"/>
        <end position="404"/>
    </location>
</feature>
<dbReference type="EMBL" id="JACGWM010001801">
    <property type="protein sequence ID" value="KAL0287781.1"/>
    <property type="molecule type" value="Genomic_DNA"/>
</dbReference>
<feature type="region of interest" description="Disordered" evidence="2">
    <location>
        <begin position="44"/>
        <end position="77"/>
    </location>
</feature>